<dbReference type="RefSeq" id="WP_111420178.1">
    <property type="nucleotide sequence ID" value="NZ_NPEX01000115.1"/>
</dbReference>
<evidence type="ECO:0000256" key="1">
    <source>
        <dbReference type="SAM" id="MobiDB-lite"/>
    </source>
</evidence>
<name>A0A327KXD7_9BRAD</name>
<protein>
    <recommendedName>
        <fullName evidence="4">Hydrolase</fullName>
    </recommendedName>
</protein>
<sequence length="842" mass="88221">MSGEAGGRPPAGAPDRAGTGAAAGGIAPAPRAGVAVSFDVFDTVLMRRCTTPEGVFELACRHAGADVGRPGLVESFVQHRRLAEGAARRKSARAGRDGEVTIEAIWAEFPRRLFGLSALSPEELAEAEFRAELDLCLADPEIAFLYDEARSDGFRTGFVSDTYWGAERLGRLLRHCRPGLAWDFLYASCDHDTGKSRKLFERVLAAEGLSPGELTHIGDHPVADVATPRKLGIGARAYAQATPWLAGVLQREDTIFSLATHGAATGRRLDAGLRSLRRRIARTTPATSPAGILGTAVLGPVMAAFDRFVADRVDRLAAAGGRVAIAFLARDFWARLHPERRAAYLEINRRTAALAAVDDPIGFGPLFQAIGVIDHRTAVDMLGLDAPALKRFFSKAGGTTTGRALATALPRLFGRKMIVDLADGMRSGVLAHLRREIDAFDSVTDLVLVDLGYGGSVQKGLRRALDAARPGTGGPRLHGLYLLGRDAALDDLGRDTAESLISDLVVTPETKAALLSNIAVLEQLCAAATGSVRSYRDGAPVRETEQRDPAQVALTAEARTGALAFATALALESLEGRPDPFAATDTETAQTTAAWTAAMLGRLLLLPTDDEVLLLGGLTHDVNLGSRNTVPLADPDAASRAVLARPLPDACGIEAPPMWPAGSLAAVSPLHGFAYTLFGAGALPGDVFGDVPCGRITVTLVDQRRAAPVEVTCLRTPAGDLRLRVPLMAEGRIEAVAIPVGQLASRALVRGVALQQGETGADAVQKGAVTMLGADRLRAVDATLADDIVRAGPGGSLLVLVPPLGARIGVLTVLLTPLGDGRPLALALGDQATPTAPLAPEA</sequence>
<gene>
    <name evidence="2" type="ORF">CH341_16820</name>
</gene>
<organism evidence="2 3">
    <name type="scientific">Rhodoplanes roseus</name>
    <dbReference type="NCBI Taxonomy" id="29409"/>
    <lineage>
        <taxon>Bacteria</taxon>
        <taxon>Pseudomonadati</taxon>
        <taxon>Pseudomonadota</taxon>
        <taxon>Alphaproteobacteria</taxon>
        <taxon>Hyphomicrobiales</taxon>
        <taxon>Nitrobacteraceae</taxon>
        <taxon>Rhodoplanes</taxon>
    </lineage>
</organism>
<dbReference type="Gene3D" id="3.40.50.1000">
    <property type="entry name" value="HAD superfamily/HAD-like"/>
    <property type="match status" value="1"/>
</dbReference>
<proteinExistence type="predicted"/>
<dbReference type="EMBL" id="NPEX01000115">
    <property type="protein sequence ID" value="RAI42961.1"/>
    <property type="molecule type" value="Genomic_DNA"/>
</dbReference>
<dbReference type="Proteomes" id="UP000249130">
    <property type="component" value="Unassembled WGS sequence"/>
</dbReference>
<dbReference type="InterPro" id="IPR023214">
    <property type="entry name" value="HAD_sf"/>
</dbReference>
<dbReference type="Gene3D" id="1.10.150.400">
    <property type="match status" value="1"/>
</dbReference>
<evidence type="ECO:0000313" key="2">
    <source>
        <dbReference type="EMBL" id="RAI42961.1"/>
    </source>
</evidence>
<evidence type="ECO:0008006" key="4">
    <source>
        <dbReference type="Google" id="ProtNLM"/>
    </source>
</evidence>
<dbReference type="InterPro" id="IPR036412">
    <property type="entry name" value="HAD-like_sf"/>
</dbReference>
<dbReference type="OrthoDB" id="9816424at2"/>
<reference evidence="2 3" key="1">
    <citation type="submission" date="2017-07" db="EMBL/GenBank/DDBJ databases">
        <title>Draft Genome Sequences of Select Purple Nonsulfur Bacteria.</title>
        <authorList>
            <person name="Lasarre B."/>
            <person name="Mckinlay J.B."/>
        </authorList>
    </citation>
    <scope>NUCLEOTIDE SEQUENCE [LARGE SCALE GENOMIC DNA]</scope>
    <source>
        <strain evidence="2 3">DSM 5909</strain>
    </source>
</reference>
<comment type="caution">
    <text evidence="2">The sequence shown here is derived from an EMBL/GenBank/DDBJ whole genome shotgun (WGS) entry which is preliminary data.</text>
</comment>
<accession>A0A327KXD7</accession>
<dbReference type="AlphaFoldDB" id="A0A327KXD7"/>
<evidence type="ECO:0000313" key="3">
    <source>
        <dbReference type="Proteomes" id="UP000249130"/>
    </source>
</evidence>
<keyword evidence="3" id="KW-1185">Reference proteome</keyword>
<dbReference type="SUPFAM" id="SSF56784">
    <property type="entry name" value="HAD-like"/>
    <property type="match status" value="1"/>
</dbReference>
<feature type="compositionally biased region" description="Low complexity" evidence="1">
    <location>
        <begin position="7"/>
        <end position="24"/>
    </location>
</feature>
<feature type="region of interest" description="Disordered" evidence="1">
    <location>
        <begin position="1"/>
        <end position="24"/>
    </location>
</feature>